<organism evidence="3 4">
    <name type="scientific">Zancudomyces culisetae</name>
    <name type="common">Gut fungus</name>
    <name type="synonym">Smittium culisetae</name>
    <dbReference type="NCBI Taxonomy" id="1213189"/>
    <lineage>
        <taxon>Eukaryota</taxon>
        <taxon>Fungi</taxon>
        <taxon>Fungi incertae sedis</taxon>
        <taxon>Zoopagomycota</taxon>
        <taxon>Kickxellomycotina</taxon>
        <taxon>Harpellomycetes</taxon>
        <taxon>Harpellales</taxon>
        <taxon>Legeriomycetaceae</taxon>
        <taxon>Zancudomyces</taxon>
    </lineage>
</organism>
<dbReference type="EC" id="3.5.1.89" evidence="2"/>
<dbReference type="UniPathway" id="UPA00196"/>
<dbReference type="AlphaFoldDB" id="A0A1R1PQC8"/>
<evidence type="ECO:0000256" key="1">
    <source>
        <dbReference type="ARBA" id="ARBA00006066"/>
    </source>
</evidence>
<protein>
    <recommendedName>
        <fullName evidence="2">N-acetylglucosaminylphosphatidylinositol deacetylase</fullName>
        <ecNumber evidence="2">3.5.1.89</ecNumber>
    </recommendedName>
</protein>
<dbReference type="SUPFAM" id="SSF102588">
    <property type="entry name" value="LmbE-like"/>
    <property type="match status" value="1"/>
</dbReference>
<dbReference type="GO" id="GO:0005783">
    <property type="term" value="C:endoplasmic reticulum"/>
    <property type="evidence" value="ECO:0007669"/>
    <property type="project" value="TreeGrafter"/>
</dbReference>
<evidence type="ECO:0000256" key="2">
    <source>
        <dbReference type="ARBA" id="ARBA00012176"/>
    </source>
</evidence>
<dbReference type="GO" id="GO:0000225">
    <property type="term" value="F:N-acetylglucosaminylphosphatidylinositol deacetylase activity"/>
    <property type="evidence" value="ECO:0007669"/>
    <property type="project" value="UniProtKB-EC"/>
</dbReference>
<name>A0A1R1PQC8_ZANCU</name>
<accession>A0A1R1PQC8</accession>
<dbReference type="PANTHER" id="PTHR12993:SF11">
    <property type="entry name" value="N-ACETYLGLUCOSAMINYL-PHOSPHATIDYLINOSITOL DE-N-ACETYLASE"/>
    <property type="match status" value="1"/>
</dbReference>
<dbReference type="EMBL" id="LSSK01000496">
    <property type="protein sequence ID" value="OMH83141.1"/>
    <property type="molecule type" value="Genomic_DNA"/>
</dbReference>
<dbReference type="Proteomes" id="UP000188320">
    <property type="component" value="Unassembled WGS sequence"/>
</dbReference>
<reference evidence="4" key="1">
    <citation type="submission" date="2017-01" db="EMBL/GenBank/DDBJ databases">
        <authorList>
            <person name="Wang Y."/>
            <person name="White M."/>
            <person name="Kvist S."/>
            <person name="Moncalvo J.-M."/>
        </authorList>
    </citation>
    <scope>NUCLEOTIDE SEQUENCE [LARGE SCALE GENOMIC DNA]</scope>
    <source>
        <strain evidence="4">COL-18-3</strain>
    </source>
</reference>
<comment type="caution">
    <text evidence="3">The sequence shown here is derived from an EMBL/GenBank/DDBJ whole genome shotgun (WGS) entry which is preliminary data.</text>
</comment>
<dbReference type="GO" id="GO:0006506">
    <property type="term" value="P:GPI anchor biosynthetic process"/>
    <property type="evidence" value="ECO:0007669"/>
    <property type="project" value="UniProtKB-UniPathway"/>
</dbReference>
<dbReference type="InterPro" id="IPR003737">
    <property type="entry name" value="GlcNAc_PI_deacetylase-related"/>
</dbReference>
<evidence type="ECO:0000313" key="4">
    <source>
        <dbReference type="Proteomes" id="UP000188320"/>
    </source>
</evidence>
<gene>
    <name evidence="3" type="ORF">AX774_g3337</name>
</gene>
<comment type="similarity">
    <text evidence="1">Belongs to the PIGL family.</text>
</comment>
<keyword evidence="4" id="KW-1185">Reference proteome</keyword>
<dbReference type="PANTHER" id="PTHR12993">
    <property type="entry name" value="N-ACETYLGLUCOSAMINYL-PHOSPHATIDYLINOSITOL DE-N-ACETYLASE-RELATED"/>
    <property type="match status" value="1"/>
</dbReference>
<proteinExistence type="inferred from homology"/>
<dbReference type="OrthoDB" id="440160at2759"/>
<dbReference type="InterPro" id="IPR024078">
    <property type="entry name" value="LmbE-like_dom_sf"/>
</dbReference>
<dbReference type="GO" id="GO:0016020">
    <property type="term" value="C:membrane"/>
    <property type="evidence" value="ECO:0007669"/>
    <property type="project" value="GOC"/>
</dbReference>
<evidence type="ECO:0000313" key="3">
    <source>
        <dbReference type="EMBL" id="OMH83141.1"/>
    </source>
</evidence>
<sequence>MTQSSMKMKLNPVNFYTLKSVQILRKYMVFFDCLFSYGDFFRSKDGLMFISDYQNYKTTVEAMYEHKTQLVWYRRLFIIFSRYMYINTYDLVI</sequence>